<dbReference type="KEGG" id="pchm:VFPPC_17355"/>
<proteinExistence type="predicted"/>
<dbReference type="AlphaFoldDB" id="A0A219ARS9"/>
<sequence length="126" mass="13987">MRGCRRSALCAVLPAEYIRAQLDVTGHQLARHQTHAVHGLIVRTRLAIIPPSEWLANMMGRSVAFSNCGIYVSGCGSETPQCQFGYQDFNVLCQQPALLPASGQVATSYPKKCFRGWWQRGRDSCM</sequence>
<organism evidence="1 2">
    <name type="scientific">Pochonia chlamydosporia 170</name>
    <dbReference type="NCBI Taxonomy" id="1380566"/>
    <lineage>
        <taxon>Eukaryota</taxon>
        <taxon>Fungi</taxon>
        <taxon>Dikarya</taxon>
        <taxon>Ascomycota</taxon>
        <taxon>Pezizomycotina</taxon>
        <taxon>Sordariomycetes</taxon>
        <taxon>Hypocreomycetidae</taxon>
        <taxon>Hypocreales</taxon>
        <taxon>Clavicipitaceae</taxon>
        <taxon>Pochonia</taxon>
    </lineage>
</organism>
<comment type="caution">
    <text evidence="1">The sequence shown here is derived from an EMBL/GenBank/DDBJ whole genome shotgun (WGS) entry which is preliminary data.</text>
</comment>
<dbReference type="Proteomes" id="UP000078397">
    <property type="component" value="Unassembled WGS sequence"/>
</dbReference>
<protein>
    <submittedName>
        <fullName evidence="1">Uncharacterized protein</fullName>
    </submittedName>
</protein>
<evidence type="ECO:0000313" key="1">
    <source>
        <dbReference type="EMBL" id="OWT43496.1"/>
    </source>
</evidence>
<dbReference type="RefSeq" id="XP_022285914.1">
    <property type="nucleotide sequence ID" value="XM_022429069.1"/>
</dbReference>
<dbReference type="GeneID" id="33936340"/>
<reference evidence="1 2" key="1">
    <citation type="journal article" date="2016" name="PLoS Pathog.">
        <title>Biosynthesis of antibiotic leucinostatins in bio-control fungus Purpureocillium lilacinum and their inhibition on phytophthora revealed by genome mining.</title>
        <authorList>
            <person name="Wang G."/>
            <person name="Liu Z."/>
            <person name="Lin R."/>
            <person name="Li E."/>
            <person name="Mao Z."/>
            <person name="Ling J."/>
            <person name="Yang Y."/>
            <person name="Yin W.B."/>
            <person name="Xie B."/>
        </authorList>
    </citation>
    <scope>NUCLEOTIDE SEQUENCE [LARGE SCALE GENOMIC DNA]</scope>
    <source>
        <strain evidence="1">170</strain>
    </source>
</reference>
<evidence type="ECO:0000313" key="2">
    <source>
        <dbReference type="Proteomes" id="UP000078397"/>
    </source>
</evidence>
<accession>A0A219ARS9</accession>
<name>A0A219ARS9_METCM</name>
<keyword evidence="2" id="KW-1185">Reference proteome</keyword>
<dbReference type="EMBL" id="LSBJ02000001">
    <property type="protein sequence ID" value="OWT43496.1"/>
    <property type="molecule type" value="Genomic_DNA"/>
</dbReference>
<gene>
    <name evidence="1" type="ORF">VFPPC_17355</name>
</gene>